<dbReference type="SMART" id="SM00369">
    <property type="entry name" value="LRR_TYP"/>
    <property type="match status" value="8"/>
</dbReference>
<evidence type="ECO:0000256" key="7">
    <source>
        <dbReference type="ARBA" id="ARBA00022614"/>
    </source>
</evidence>
<comment type="subcellular location">
    <subcellularLocation>
        <location evidence="1">Cell membrane</location>
        <topology evidence="1">Single-pass membrane protein</topology>
    </subcellularLocation>
</comment>
<dbReference type="Gene3D" id="3.80.10.10">
    <property type="entry name" value="Ribonuclease Inhibitor"/>
    <property type="match status" value="4"/>
</dbReference>
<evidence type="ECO:0000313" key="25">
    <source>
        <dbReference type="EMBL" id="KAH0455101.1"/>
    </source>
</evidence>
<dbReference type="FunFam" id="3.80.10.10:FF:000233">
    <property type="entry name" value="Leucine-rich repeat receptor-like protein kinase TDR"/>
    <property type="match status" value="1"/>
</dbReference>
<evidence type="ECO:0000256" key="17">
    <source>
        <dbReference type="ARBA" id="ARBA00023170"/>
    </source>
</evidence>
<keyword evidence="17" id="KW-0675">Receptor</keyword>
<dbReference type="InterPro" id="IPR008271">
    <property type="entry name" value="Ser/Thr_kinase_AS"/>
</dbReference>
<dbReference type="PROSITE" id="PS00107">
    <property type="entry name" value="PROTEIN_KINASE_ATP"/>
    <property type="match status" value="1"/>
</dbReference>
<dbReference type="InterPro" id="IPR011009">
    <property type="entry name" value="Kinase-like_dom_sf"/>
</dbReference>
<keyword evidence="13" id="KW-0418">Kinase</keyword>
<dbReference type="PROSITE" id="PS50011">
    <property type="entry name" value="PROTEIN_KINASE_DOM"/>
    <property type="match status" value="1"/>
</dbReference>
<dbReference type="SUPFAM" id="SSF56112">
    <property type="entry name" value="Protein kinase-like (PK-like)"/>
    <property type="match status" value="1"/>
</dbReference>
<dbReference type="InterPro" id="IPR000719">
    <property type="entry name" value="Prot_kinase_dom"/>
</dbReference>
<keyword evidence="6" id="KW-0597">Phosphoprotein</keyword>
<evidence type="ECO:0000256" key="3">
    <source>
        <dbReference type="ARBA" id="ARBA00012513"/>
    </source>
</evidence>
<dbReference type="GO" id="GO:0005886">
    <property type="term" value="C:plasma membrane"/>
    <property type="evidence" value="ECO:0007669"/>
    <property type="project" value="UniProtKB-SubCell"/>
</dbReference>
<dbReference type="EMBL" id="JAGFBR010000015">
    <property type="protein sequence ID" value="KAH0455101.1"/>
    <property type="molecule type" value="Genomic_DNA"/>
</dbReference>
<name>A0AAV7GF28_DENCH</name>
<dbReference type="Gene3D" id="3.30.200.20">
    <property type="entry name" value="Phosphorylase Kinase, domain 1"/>
    <property type="match status" value="1"/>
</dbReference>
<keyword evidence="5" id="KW-0723">Serine/threonine-protein kinase</keyword>
<dbReference type="InterPro" id="IPR050647">
    <property type="entry name" value="Plant_LRR-RLKs"/>
</dbReference>
<dbReference type="Pfam" id="PF23598">
    <property type="entry name" value="LRR_14"/>
    <property type="match status" value="1"/>
</dbReference>
<evidence type="ECO:0000256" key="22">
    <source>
        <dbReference type="SAM" id="Phobius"/>
    </source>
</evidence>
<dbReference type="Gene3D" id="1.10.510.10">
    <property type="entry name" value="Transferase(Phosphotransferase) domain 1"/>
    <property type="match status" value="1"/>
</dbReference>
<evidence type="ECO:0000256" key="5">
    <source>
        <dbReference type="ARBA" id="ARBA00022527"/>
    </source>
</evidence>
<dbReference type="AlphaFoldDB" id="A0AAV7GF28"/>
<accession>A0AAV7GF28</accession>
<dbReference type="PANTHER" id="PTHR48056">
    <property type="entry name" value="LRR RECEPTOR-LIKE SERINE/THREONINE-PROTEIN KINASE-RELATED"/>
    <property type="match status" value="1"/>
</dbReference>
<comment type="catalytic activity">
    <reaction evidence="20">
        <text>L-seryl-[protein] + ATP = O-phospho-L-seryl-[protein] + ADP + H(+)</text>
        <dbReference type="Rhea" id="RHEA:17989"/>
        <dbReference type="Rhea" id="RHEA-COMP:9863"/>
        <dbReference type="Rhea" id="RHEA-COMP:11604"/>
        <dbReference type="ChEBI" id="CHEBI:15378"/>
        <dbReference type="ChEBI" id="CHEBI:29999"/>
        <dbReference type="ChEBI" id="CHEBI:30616"/>
        <dbReference type="ChEBI" id="CHEBI:83421"/>
        <dbReference type="ChEBI" id="CHEBI:456216"/>
        <dbReference type="EC" id="2.7.11.1"/>
    </reaction>
</comment>
<sequence length="1010" mass="108508">MSLFLFSASAAAAVLFVFSSAAIPSTSLPAPLLALLSLKSSLLDPLSYLSDWALPLNQNSSLSPPPWCSWSGVSCASGEVAAIDFSGRNLSGDPFPFELRLLSPSLALLNLSTNSFSGPIPSSSSLFHLRRLRSLDLSRNDFNSSLPSRLSSLRRLSLLTLYSNSFSGSIPVTLAALPLLEHLNLGGSFFSGLISGEVLASFTGLRFLHLAGNLLTGPIPVEIGQLALLEHLEIGYNSYEGSLPPEIGRLRNLRYLDISSANLSGEIPQEIGNLIELETLFLFKNRISGGIPPEMSRLSRLKVLDLSDNRLSGKIPAGISLFVNLTVLSLMNNDLSGEIPPGIGEIASLKALLLWNNSLTGMLPPMLGSGGLLERLDVSSNSLSGPIPPGLCFGNRLVRLILFANRFESYIPSSLTRCSSLWRIRIEDNRLTGSIPAGFGHLQNLTFFDLSSNNISGEIPPDLGIAPRLQFLNISGNPFRSILPNTIWRAPSLQIFSASSCKLHGKIPSFSSGCSNLYKLEIWQNGLNGTIPTDISNCQNLLSLKLNQNRLTGPIPPELANLPSITEVDLSLNFLTGAIPLAFDNCTTLESFNVSFNGLAGPVPASGNVLRSLDSSSFVGNPRLCGSPLARPCTPAVERPLRKPAATAGPAIIWIAAAAVTIGLVLLIAGTRWLKAASRLGPRPWKLTAFQRLTFTADDVVEAVKSTAQIIGIGSSGTVYRGEMPSGEVIAIKKLLTAGVPKQKSKTECMLPEVELLGAVRHRNIVRLLGYVSNGESTMLLYEYMPSGSLEELLHSSGGEGKGKTTLDWGTRYRIAIGVAEGMSYLHHDCKPAIVHRDLKPSNILVDEEMEARVADFGVAKWATMTSLTGIAGSWGYIAPEYAYAVKVDERSDVYSYGVVLMEMVSGRRAVDGGVGGEEGRSHLVDWVRTKVARKGGEGVGEVLDEEMAIGCREVRDEMVMVLRVAMLCTSERPVDRPTMRDVVSMLKAIKVVGSKVAEQVPVLVLAKPG</sequence>
<dbReference type="EC" id="2.7.11.1" evidence="3"/>
<evidence type="ECO:0000313" key="26">
    <source>
        <dbReference type="Proteomes" id="UP000775213"/>
    </source>
</evidence>
<feature type="transmembrane region" description="Helical" evidence="22">
    <location>
        <begin position="651"/>
        <end position="674"/>
    </location>
</feature>
<comment type="similarity">
    <text evidence="2">Belongs to the protein kinase superfamily. Ser/Thr protein kinase family.</text>
</comment>
<dbReference type="SUPFAM" id="SSF52047">
    <property type="entry name" value="RNI-like"/>
    <property type="match status" value="1"/>
</dbReference>
<evidence type="ECO:0000256" key="6">
    <source>
        <dbReference type="ARBA" id="ARBA00022553"/>
    </source>
</evidence>
<evidence type="ECO:0000256" key="11">
    <source>
        <dbReference type="ARBA" id="ARBA00022737"/>
    </source>
</evidence>
<evidence type="ECO:0000256" key="4">
    <source>
        <dbReference type="ARBA" id="ARBA00022475"/>
    </source>
</evidence>
<dbReference type="Pfam" id="PF00560">
    <property type="entry name" value="LRR_1"/>
    <property type="match status" value="6"/>
</dbReference>
<evidence type="ECO:0000256" key="21">
    <source>
        <dbReference type="PROSITE-ProRule" id="PRU10141"/>
    </source>
</evidence>
<dbReference type="InterPro" id="IPR017441">
    <property type="entry name" value="Protein_kinase_ATP_BS"/>
</dbReference>
<protein>
    <recommendedName>
        <fullName evidence="3">non-specific serine/threonine protein kinase</fullName>
        <ecNumber evidence="3">2.7.11.1</ecNumber>
    </recommendedName>
</protein>
<feature type="domain" description="Protein kinase" evidence="24">
    <location>
        <begin position="705"/>
        <end position="990"/>
    </location>
</feature>
<keyword evidence="11" id="KW-0677">Repeat</keyword>
<dbReference type="SUPFAM" id="SSF52058">
    <property type="entry name" value="L domain-like"/>
    <property type="match status" value="1"/>
</dbReference>
<dbReference type="FunFam" id="3.80.10.10:FF:000896">
    <property type="entry name" value="Leucine-rich repeat receptor-like protein kinase"/>
    <property type="match status" value="1"/>
</dbReference>
<evidence type="ECO:0000256" key="23">
    <source>
        <dbReference type="SAM" id="SignalP"/>
    </source>
</evidence>
<evidence type="ECO:0000256" key="12">
    <source>
        <dbReference type="ARBA" id="ARBA00022741"/>
    </source>
</evidence>
<comment type="caution">
    <text evidence="25">The sequence shown here is derived from an EMBL/GenBank/DDBJ whole genome shotgun (WGS) entry which is preliminary data.</text>
</comment>
<feature type="signal peptide" evidence="23">
    <location>
        <begin position="1"/>
        <end position="21"/>
    </location>
</feature>
<keyword evidence="15 22" id="KW-1133">Transmembrane helix</keyword>
<dbReference type="GO" id="GO:0004674">
    <property type="term" value="F:protein serine/threonine kinase activity"/>
    <property type="evidence" value="ECO:0007669"/>
    <property type="project" value="UniProtKB-KW"/>
</dbReference>
<comment type="catalytic activity">
    <reaction evidence="19">
        <text>L-threonyl-[protein] + ATP = O-phospho-L-threonyl-[protein] + ADP + H(+)</text>
        <dbReference type="Rhea" id="RHEA:46608"/>
        <dbReference type="Rhea" id="RHEA-COMP:11060"/>
        <dbReference type="Rhea" id="RHEA-COMP:11605"/>
        <dbReference type="ChEBI" id="CHEBI:15378"/>
        <dbReference type="ChEBI" id="CHEBI:30013"/>
        <dbReference type="ChEBI" id="CHEBI:30616"/>
        <dbReference type="ChEBI" id="CHEBI:61977"/>
        <dbReference type="ChEBI" id="CHEBI:456216"/>
        <dbReference type="EC" id="2.7.11.1"/>
    </reaction>
</comment>
<dbReference type="InterPro" id="IPR003591">
    <property type="entry name" value="Leu-rich_rpt_typical-subtyp"/>
</dbReference>
<evidence type="ECO:0000256" key="9">
    <source>
        <dbReference type="ARBA" id="ARBA00022692"/>
    </source>
</evidence>
<evidence type="ECO:0000256" key="1">
    <source>
        <dbReference type="ARBA" id="ARBA00004162"/>
    </source>
</evidence>
<keyword evidence="14 21" id="KW-0067">ATP-binding</keyword>
<dbReference type="FunFam" id="1.10.510.10:FF:000417">
    <property type="entry name" value="Leucine-rich repeat receptor-like protein kinase"/>
    <property type="match status" value="1"/>
</dbReference>
<dbReference type="PANTHER" id="PTHR48056:SF25">
    <property type="entry name" value="PROTEIN KINASE DOMAIN-CONTAINING PROTEIN"/>
    <property type="match status" value="1"/>
</dbReference>
<dbReference type="InterPro" id="IPR032675">
    <property type="entry name" value="LRR_dom_sf"/>
</dbReference>
<dbReference type="PROSITE" id="PS51450">
    <property type="entry name" value="LRR"/>
    <property type="match status" value="1"/>
</dbReference>
<keyword evidence="9 22" id="KW-0812">Transmembrane</keyword>
<evidence type="ECO:0000256" key="20">
    <source>
        <dbReference type="ARBA" id="ARBA00048679"/>
    </source>
</evidence>
<dbReference type="GO" id="GO:0009791">
    <property type="term" value="P:post-embryonic development"/>
    <property type="evidence" value="ECO:0007669"/>
    <property type="project" value="UniProtKB-ARBA"/>
</dbReference>
<feature type="chain" id="PRO_5043451214" description="non-specific serine/threonine protein kinase" evidence="23">
    <location>
        <begin position="22"/>
        <end position="1010"/>
    </location>
</feature>
<dbReference type="Pfam" id="PF08263">
    <property type="entry name" value="LRRNT_2"/>
    <property type="match status" value="1"/>
</dbReference>
<evidence type="ECO:0000259" key="24">
    <source>
        <dbReference type="PROSITE" id="PS50011"/>
    </source>
</evidence>
<evidence type="ECO:0000256" key="18">
    <source>
        <dbReference type="ARBA" id="ARBA00023180"/>
    </source>
</evidence>
<evidence type="ECO:0000256" key="13">
    <source>
        <dbReference type="ARBA" id="ARBA00022777"/>
    </source>
</evidence>
<dbReference type="GO" id="GO:0005524">
    <property type="term" value="F:ATP binding"/>
    <property type="evidence" value="ECO:0007669"/>
    <property type="project" value="UniProtKB-UniRule"/>
</dbReference>
<evidence type="ECO:0000256" key="8">
    <source>
        <dbReference type="ARBA" id="ARBA00022679"/>
    </source>
</evidence>
<evidence type="ECO:0000256" key="19">
    <source>
        <dbReference type="ARBA" id="ARBA00047899"/>
    </source>
</evidence>
<evidence type="ECO:0000256" key="16">
    <source>
        <dbReference type="ARBA" id="ARBA00023136"/>
    </source>
</evidence>
<keyword evidence="12 21" id="KW-0547">Nucleotide-binding</keyword>
<keyword evidence="4" id="KW-1003">Cell membrane</keyword>
<dbReference type="InterPro" id="IPR013210">
    <property type="entry name" value="LRR_N_plant-typ"/>
</dbReference>
<gene>
    <name evidence="25" type="ORF">IEQ34_017025</name>
</gene>
<dbReference type="SMART" id="SM00220">
    <property type="entry name" value="S_TKc"/>
    <property type="match status" value="1"/>
</dbReference>
<dbReference type="Proteomes" id="UP000775213">
    <property type="component" value="Unassembled WGS sequence"/>
</dbReference>
<keyword evidence="8" id="KW-0808">Transferase</keyword>
<reference evidence="25 26" key="1">
    <citation type="journal article" date="2021" name="Hortic Res">
        <title>Chromosome-scale assembly of the Dendrobium chrysotoxum genome enhances the understanding of orchid evolution.</title>
        <authorList>
            <person name="Zhang Y."/>
            <person name="Zhang G.Q."/>
            <person name="Zhang D."/>
            <person name="Liu X.D."/>
            <person name="Xu X.Y."/>
            <person name="Sun W.H."/>
            <person name="Yu X."/>
            <person name="Zhu X."/>
            <person name="Wang Z.W."/>
            <person name="Zhao X."/>
            <person name="Zhong W.Y."/>
            <person name="Chen H."/>
            <person name="Yin W.L."/>
            <person name="Huang T."/>
            <person name="Niu S.C."/>
            <person name="Liu Z.J."/>
        </authorList>
    </citation>
    <scope>NUCLEOTIDE SEQUENCE [LARGE SCALE GENOMIC DNA]</scope>
    <source>
        <strain evidence="25">Lindl</strain>
    </source>
</reference>
<keyword evidence="16 22" id="KW-0472">Membrane</keyword>
<evidence type="ECO:0000256" key="2">
    <source>
        <dbReference type="ARBA" id="ARBA00008684"/>
    </source>
</evidence>
<keyword evidence="7" id="KW-0433">Leucine-rich repeat</keyword>
<dbReference type="InterPro" id="IPR001611">
    <property type="entry name" value="Leu-rich_rpt"/>
</dbReference>
<organism evidence="25 26">
    <name type="scientific">Dendrobium chrysotoxum</name>
    <name type="common">Orchid</name>
    <dbReference type="NCBI Taxonomy" id="161865"/>
    <lineage>
        <taxon>Eukaryota</taxon>
        <taxon>Viridiplantae</taxon>
        <taxon>Streptophyta</taxon>
        <taxon>Embryophyta</taxon>
        <taxon>Tracheophyta</taxon>
        <taxon>Spermatophyta</taxon>
        <taxon>Magnoliopsida</taxon>
        <taxon>Liliopsida</taxon>
        <taxon>Asparagales</taxon>
        <taxon>Orchidaceae</taxon>
        <taxon>Epidendroideae</taxon>
        <taxon>Malaxideae</taxon>
        <taxon>Dendrobiinae</taxon>
        <taxon>Dendrobium</taxon>
    </lineage>
</organism>
<feature type="binding site" evidence="21">
    <location>
        <position position="734"/>
    </location>
    <ligand>
        <name>ATP</name>
        <dbReference type="ChEBI" id="CHEBI:30616"/>
    </ligand>
</feature>
<evidence type="ECO:0000256" key="14">
    <source>
        <dbReference type="ARBA" id="ARBA00022840"/>
    </source>
</evidence>
<dbReference type="InterPro" id="IPR055414">
    <property type="entry name" value="LRR_R13L4/SHOC2-like"/>
</dbReference>
<keyword evidence="26" id="KW-1185">Reference proteome</keyword>
<evidence type="ECO:0000256" key="10">
    <source>
        <dbReference type="ARBA" id="ARBA00022729"/>
    </source>
</evidence>
<evidence type="ECO:0000256" key="15">
    <source>
        <dbReference type="ARBA" id="ARBA00022989"/>
    </source>
</evidence>
<proteinExistence type="inferred from homology"/>
<keyword evidence="18" id="KW-0325">Glycoprotein</keyword>
<dbReference type="Pfam" id="PF00069">
    <property type="entry name" value="Pkinase"/>
    <property type="match status" value="1"/>
</dbReference>
<dbReference type="GO" id="GO:0033612">
    <property type="term" value="F:receptor serine/threonine kinase binding"/>
    <property type="evidence" value="ECO:0007669"/>
    <property type="project" value="TreeGrafter"/>
</dbReference>
<dbReference type="PROSITE" id="PS00108">
    <property type="entry name" value="PROTEIN_KINASE_ST"/>
    <property type="match status" value="1"/>
</dbReference>
<keyword evidence="10 23" id="KW-0732">Signal</keyword>